<dbReference type="RefSeq" id="WP_267874343.1">
    <property type="nucleotide sequence ID" value="NZ_SPVF01000254.1"/>
</dbReference>
<keyword evidence="1" id="KW-0175">Coiled coil</keyword>
<organism evidence="2 3">
    <name type="scientific">Zemynaea arenosa</name>
    <dbReference type="NCBI Taxonomy" id="2561931"/>
    <lineage>
        <taxon>Bacteria</taxon>
        <taxon>Pseudomonadati</taxon>
        <taxon>Pseudomonadota</taxon>
        <taxon>Betaproteobacteria</taxon>
        <taxon>Burkholderiales</taxon>
        <taxon>Oxalobacteraceae</taxon>
        <taxon>Telluria group</taxon>
        <taxon>Zemynaea</taxon>
    </lineage>
</organism>
<evidence type="ECO:0000313" key="3">
    <source>
        <dbReference type="Proteomes" id="UP000298438"/>
    </source>
</evidence>
<feature type="coiled-coil region" evidence="1">
    <location>
        <begin position="1"/>
        <end position="28"/>
    </location>
</feature>
<dbReference type="PANTHER" id="PTHR32114:SF2">
    <property type="entry name" value="ABC TRANSPORTER ABCH.3"/>
    <property type="match status" value="1"/>
</dbReference>
<dbReference type="GO" id="GO:0004527">
    <property type="term" value="F:exonuclease activity"/>
    <property type="evidence" value="ECO:0007669"/>
    <property type="project" value="UniProtKB-KW"/>
</dbReference>
<dbReference type="Proteomes" id="UP000298438">
    <property type="component" value="Unassembled WGS sequence"/>
</dbReference>
<evidence type="ECO:0000256" key="1">
    <source>
        <dbReference type="SAM" id="Coils"/>
    </source>
</evidence>
<comment type="caution">
    <text evidence="2">The sequence shown here is derived from an EMBL/GenBank/DDBJ whole genome shotgun (WGS) entry which is preliminary data.</text>
</comment>
<keyword evidence="2" id="KW-0378">Hydrolase</keyword>
<evidence type="ECO:0000313" key="2">
    <source>
        <dbReference type="EMBL" id="TFW11707.1"/>
    </source>
</evidence>
<keyword evidence="2" id="KW-0540">Nuclease</keyword>
<dbReference type="Pfam" id="PF13558">
    <property type="entry name" value="SbcC_Walker_B"/>
    <property type="match status" value="1"/>
</dbReference>
<name>A0A4Y9RQZ8_9BURK</name>
<dbReference type="SUPFAM" id="SSF52540">
    <property type="entry name" value="P-loop containing nucleoside triphosphate hydrolases"/>
    <property type="match status" value="1"/>
</dbReference>
<dbReference type="InterPro" id="IPR027417">
    <property type="entry name" value="P-loop_NTPase"/>
</dbReference>
<keyword evidence="3" id="KW-1185">Reference proteome</keyword>
<dbReference type="PANTHER" id="PTHR32114">
    <property type="entry name" value="ABC TRANSPORTER ABCH.3"/>
    <property type="match status" value="1"/>
</dbReference>
<proteinExistence type="predicted"/>
<keyword evidence="2" id="KW-0269">Exonuclease</keyword>
<reference evidence="2 3" key="1">
    <citation type="submission" date="2019-03" db="EMBL/GenBank/DDBJ databases">
        <title>Draft Genome Sequence of Massilia arenosa sp. nov., a Novel Massilia Species Isolated from a Sandy-loam Maize Soil.</title>
        <authorList>
            <person name="Raths R."/>
            <person name="Peta V."/>
            <person name="Bucking H."/>
        </authorList>
    </citation>
    <scope>NUCLEOTIDE SEQUENCE [LARGE SCALE GENOMIC DNA]</scope>
    <source>
        <strain evidence="2 3">MC02</strain>
    </source>
</reference>
<dbReference type="AlphaFoldDB" id="A0A4Y9RQZ8"/>
<sequence length="532" mass="57255">LQQRDRALAEARRTRDEAQAAHDLAAQQRDAAQHTAHTAQTTLTETRAAAASAHEQLAFIQRSLDAYLQDLDAAFGSIRWRNEWSADPAAFLDAKRAVATKWAEYSQAQGDDAKVLVALDIGVASAQARHDTSAINLAEVRARAAKAREALDGAKAARMELFEGKPVREVEQKLAAAIATRKTQLESAQVAADVLRQTAARAAEALVQTEARAQQQVQALEQAHVALTAWVSAFNAGPDAAVATPSVPAPLRDVPHLEQLLALTLDDIAAERTALAAFGSAVAAAETVLAERRTQREQHQYTSPNSSAQSADTLSTLIQTVAAEWQTLNDAVLAQRLQLAQDDQRLQATSAMQADIAAQQEVERRWARMSDLIGSADGKKFRNYAQQFTLDVLLGYANSHLQLLARRYRLERLVSTTGPSLGLVVRDQDMGGEIRSVNTLSGGESFLVSLALALGLASLSSNRVRVESLFIDEGFGSLDAETLRVAMDALDGLQSMGRKVGVISHVQEMTERIAARILVQPAGGGLSMISVP</sequence>
<dbReference type="EMBL" id="SPVF01000254">
    <property type="protein sequence ID" value="TFW11707.1"/>
    <property type="molecule type" value="Genomic_DNA"/>
</dbReference>
<dbReference type="Gene3D" id="3.40.50.300">
    <property type="entry name" value="P-loop containing nucleotide triphosphate hydrolases"/>
    <property type="match status" value="1"/>
</dbReference>
<protein>
    <submittedName>
        <fullName evidence="2">Exonuclease SbcC</fullName>
    </submittedName>
</protein>
<accession>A0A4Y9RQZ8</accession>
<feature type="non-terminal residue" evidence="2">
    <location>
        <position position="1"/>
    </location>
</feature>
<gene>
    <name evidence="2" type="ORF">E4L96_20700</name>
</gene>